<evidence type="ECO:0000256" key="4">
    <source>
        <dbReference type="ARBA" id="ARBA00023136"/>
    </source>
</evidence>
<dbReference type="PANTHER" id="PTHR11827:SF103">
    <property type="entry name" value="SODIUM CHLORIDE COTRANSPORTER 69, ISOFORM E"/>
    <property type="match status" value="1"/>
</dbReference>
<proteinExistence type="predicted"/>
<accession>A0A2G9UL86</accession>
<protein>
    <recommendedName>
        <fullName evidence="5">SLC12A transporter C-terminal domain-containing protein</fullName>
    </recommendedName>
</protein>
<dbReference type="GO" id="GO:0055075">
    <property type="term" value="P:potassium ion homeostasis"/>
    <property type="evidence" value="ECO:0007669"/>
    <property type="project" value="TreeGrafter"/>
</dbReference>
<dbReference type="Pfam" id="PF03522">
    <property type="entry name" value="SLC12"/>
    <property type="match status" value="1"/>
</dbReference>
<dbReference type="OrthoDB" id="2020542at2759"/>
<dbReference type="AlphaFoldDB" id="A0A2G9UL86"/>
<dbReference type="GO" id="GO:0006884">
    <property type="term" value="P:cell volume homeostasis"/>
    <property type="evidence" value="ECO:0007669"/>
    <property type="project" value="TreeGrafter"/>
</dbReference>
<evidence type="ECO:0000256" key="1">
    <source>
        <dbReference type="ARBA" id="ARBA00004141"/>
    </source>
</evidence>
<keyword evidence="4" id="KW-0472">Membrane</keyword>
<keyword evidence="7" id="KW-1185">Reference proteome</keyword>
<reference evidence="6 7" key="1">
    <citation type="submission" date="2015-09" db="EMBL/GenBank/DDBJ databases">
        <title>Draft genome of the parasitic nematode Teladorsagia circumcincta isolate WARC Sus (inbred).</title>
        <authorList>
            <person name="Mitreva M."/>
        </authorList>
    </citation>
    <scope>NUCLEOTIDE SEQUENCE [LARGE SCALE GENOMIC DNA]</scope>
    <source>
        <strain evidence="6 7">S</strain>
    </source>
</reference>
<evidence type="ECO:0000259" key="5">
    <source>
        <dbReference type="Pfam" id="PF03522"/>
    </source>
</evidence>
<name>A0A2G9UL86_TELCI</name>
<dbReference type="InterPro" id="IPR018491">
    <property type="entry name" value="SLC12_C"/>
</dbReference>
<dbReference type="GO" id="GO:1990573">
    <property type="term" value="P:potassium ion import across plasma membrane"/>
    <property type="evidence" value="ECO:0007669"/>
    <property type="project" value="TreeGrafter"/>
</dbReference>
<comment type="subcellular location">
    <subcellularLocation>
        <location evidence="1">Membrane</location>
        <topology evidence="1">Multi-pass membrane protein</topology>
    </subcellularLocation>
</comment>
<dbReference type="PANTHER" id="PTHR11827">
    <property type="entry name" value="SOLUTE CARRIER FAMILY 12, CATION COTRANSPORTERS"/>
    <property type="match status" value="1"/>
</dbReference>
<dbReference type="GO" id="GO:0016020">
    <property type="term" value="C:membrane"/>
    <property type="evidence" value="ECO:0007669"/>
    <property type="project" value="UniProtKB-SubCell"/>
</dbReference>
<dbReference type="GO" id="GO:0055064">
    <property type="term" value="P:chloride ion homeostasis"/>
    <property type="evidence" value="ECO:0007669"/>
    <property type="project" value="TreeGrafter"/>
</dbReference>
<gene>
    <name evidence="6" type="ORF">TELCIR_07651</name>
</gene>
<keyword evidence="3" id="KW-1133">Transmembrane helix</keyword>
<dbReference type="GO" id="GO:0055078">
    <property type="term" value="P:sodium ion homeostasis"/>
    <property type="evidence" value="ECO:0007669"/>
    <property type="project" value="TreeGrafter"/>
</dbReference>
<dbReference type="GO" id="GO:0008511">
    <property type="term" value="F:sodium:potassium:chloride symporter activity"/>
    <property type="evidence" value="ECO:0007669"/>
    <property type="project" value="TreeGrafter"/>
</dbReference>
<evidence type="ECO:0000313" key="7">
    <source>
        <dbReference type="Proteomes" id="UP000230423"/>
    </source>
</evidence>
<organism evidence="6 7">
    <name type="scientific">Teladorsagia circumcincta</name>
    <name type="common">Brown stomach worm</name>
    <name type="synonym">Ostertagia circumcincta</name>
    <dbReference type="NCBI Taxonomy" id="45464"/>
    <lineage>
        <taxon>Eukaryota</taxon>
        <taxon>Metazoa</taxon>
        <taxon>Ecdysozoa</taxon>
        <taxon>Nematoda</taxon>
        <taxon>Chromadorea</taxon>
        <taxon>Rhabditida</taxon>
        <taxon>Rhabditina</taxon>
        <taxon>Rhabditomorpha</taxon>
        <taxon>Strongyloidea</taxon>
        <taxon>Trichostrongylidae</taxon>
        <taxon>Teladorsagia</taxon>
    </lineage>
</organism>
<evidence type="ECO:0000313" key="6">
    <source>
        <dbReference type="EMBL" id="PIO70492.1"/>
    </source>
</evidence>
<evidence type="ECO:0000256" key="2">
    <source>
        <dbReference type="ARBA" id="ARBA00022692"/>
    </source>
</evidence>
<dbReference type="EMBL" id="KZ346252">
    <property type="protein sequence ID" value="PIO70492.1"/>
    <property type="molecule type" value="Genomic_DNA"/>
</dbReference>
<sequence length="102" mass="11612">MMVWESLIAPFICGDDQDCPPGMTTKTELEAQKQKTYRQLRTAELLHDHSMDVDLVVITLPVPRKGMVSASLYLSWLDIMTRRLPPTLLVRGNQTSVLTFYS</sequence>
<feature type="domain" description="SLC12A transporter C-terminal" evidence="5">
    <location>
        <begin position="3"/>
        <end position="102"/>
    </location>
</feature>
<dbReference type="InterPro" id="IPR004842">
    <property type="entry name" value="SLC12A_fam"/>
</dbReference>
<evidence type="ECO:0000256" key="3">
    <source>
        <dbReference type="ARBA" id="ARBA00022989"/>
    </source>
</evidence>
<keyword evidence="2" id="KW-0812">Transmembrane</keyword>
<dbReference type="Proteomes" id="UP000230423">
    <property type="component" value="Unassembled WGS sequence"/>
</dbReference>